<evidence type="ECO:0000313" key="3">
    <source>
        <dbReference type="Proteomes" id="UP000195128"/>
    </source>
</evidence>
<organism evidence="2 3">
    <name type="scientific">Pseudomonas syringae</name>
    <dbReference type="NCBI Taxonomy" id="317"/>
    <lineage>
        <taxon>Bacteria</taxon>
        <taxon>Pseudomonadati</taxon>
        <taxon>Pseudomonadota</taxon>
        <taxon>Gammaproteobacteria</taxon>
        <taxon>Pseudomonadales</taxon>
        <taxon>Pseudomonadaceae</taxon>
        <taxon>Pseudomonas</taxon>
    </lineage>
</organism>
<dbReference type="OrthoDB" id="9762420at2"/>
<dbReference type="Proteomes" id="UP000195128">
    <property type="component" value="Unassembled WGS sequence"/>
</dbReference>
<dbReference type="Gene3D" id="2.40.50.230">
    <property type="entry name" value="Gp5 N-terminal domain"/>
    <property type="match status" value="1"/>
</dbReference>
<comment type="caution">
    <text evidence="2">The sequence shown here is derived from an EMBL/GenBank/DDBJ whole genome shotgun (WGS) entry which is preliminary data.</text>
</comment>
<dbReference type="AlphaFoldDB" id="A0A244EQM1"/>
<dbReference type="InterPro" id="IPR037026">
    <property type="entry name" value="Vgr_OB-fold_dom_sf"/>
</dbReference>
<dbReference type="NCBIfam" id="TIGR01646">
    <property type="entry name" value="vgr_GE"/>
    <property type="match status" value="1"/>
</dbReference>
<dbReference type="InterPro" id="IPR006531">
    <property type="entry name" value="Gp5/Vgr_OB"/>
</dbReference>
<dbReference type="InterPro" id="IPR006533">
    <property type="entry name" value="T6SS_Vgr_RhsGE"/>
</dbReference>
<dbReference type="RefSeq" id="WP_084917224.1">
    <property type="nucleotide sequence ID" value="NZ_MTSA01000009.1"/>
</dbReference>
<evidence type="ECO:0000259" key="1">
    <source>
        <dbReference type="Pfam" id="PF04717"/>
    </source>
</evidence>
<dbReference type="Pfam" id="PF05954">
    <property type="entry name" value="Phage_GPD"/>
    <property type="match status" value="1"/>
</dbReference>
<protein>
    <submittedName>
        <fullName evidence="2">Type IV secretion protein Rhs</fullName>
    </submittedName>
</protein>
<sequence>MSSPSEGSVVSFTVKINGTAIPGNYPVSAIRVEQMINRIATATITLLDGSAADEGFPVSASASFVPGNDVSIEVGYDGLNTVVFQGIVTQQALRIDSMNGSLLEVECKDKAVKMTVGRKSANFSASTDSDVISKVIAGAGLTAAVSATRLTLPNLVQYYATDWDFILSRAEVNGLMISTLNNQVRVFDPVADTTSVRTLTYGNDIMDFNAQLNAIDQVAEVKASAWSFQSQQMISATAQNIMPGPGNLSSKTLASVVGLSSYDLQTSATETDAELLCWAQAQMLKSALSKITGEVRFQGSAAIVPGNYLSLKGLGARFDGDHFVSGITHDIADGNWFTEARIGMSPLWFAQEHEVQAPCAAGLLPGIQGLFNGTVLQLFNDPDGEFRIQVEVALFDDQATGVWARVANFYSTNGQGTFFLPEVGDEVILGFLNQDPRFPVILGSMYSQKNAPFSEFSPNEENSLKGIVSKSALRVLFDDKNAILSLITPGQNSVVLDDQHQKIEISDKNGNSIVMSESGITLKSDQNISMQAAQKITLTGDLGIEIQSKTGDVQTTAINIGHSANMQFSAKGEATAQVQGGMELTLKAALVMIN</sequence>
<dbReference type="SUPFAM" id="SSF69255">
    <property type="entry name" value="gp5 N-terminal domain-like"/>
    <property type="match status" value="1"/>
</dbReference>
<dbReference type="EMBL" id="MTSA01000009">
    <property type="protein sequence ID" value="OUM06833.1"/>
    <property type="molecule type" value="Genomic_DNA"/>
</dbReference>
<name>A0A244EQM1_PSESX</name>
<feature type="domain" description="Gp5/Type VI secretion system Vgr protein OB-fold" evidence="1">
    <location>
        <begin position="372"/>
        <end position="446"/>
    </location>
</feature>
<dbReference type="Pfam" id="PF04717">
    <property type="entry name" value="Phage_base_V"/>
    <property type="match status" value="1"/>
</dbReference>
<accession>A0A244EQM1</accession>
<dbReference type="SUPFAM" id="SSF69279">
    <property type="entry name" value="Phage tail proteins"/>
    <property type="match status" value="1"/>
</dbReference>
<evidence type="ECO:0000313" key="2">
    <source>
        <dbReference type="EMBL" id="OUM06833.1"/>
    </source>
</evidence>
<reference evidence="2 3" key="1">
    <citation type="submission" date="2017-01" db="EMBL/GenBank/DDBJ databases">
        <authorList>
            <person name="Mah S.A."/>
            <person name="Swanson W.J."/>
            <person name="Moy G.W."/>
            <person name="Vacquier V.D."/>
        </authorList>
    </citation>
    <scope>NUCLEOTIDE SEQUENCE [LARGE SCALE GENOMIC DNA]</scope>
    <source>
        <strain evidence="2">PDD-32b-74</strain>
    </source>
</reference>
<gene>
    <name evidence="2" type="ORF">BW686_12920</name>
</gene>
<proteinExistence type="predicted"/>